<feature type="compositionally biased region" description="Polar residues" evidence="1">
    <location>
        <begin position="75"/>
        <end position="92"/>
    </location>
</feature>
<feature type="region of interest" description="Disordered" evidence="1">
    <location>
        <begin position="1"/>
        <end position="124"/>
    </location>
</feature>
<feature type="compositionally biased region" description="Basic and acidic residues" evidence="1">
    <location>
        <begin position="1"/>
        <end position="10"/>
    </location>
</feature>
<dbReference type="Proteomes" id="UP000297245">
    <property type="component" value="Unassembled WGS sequence"/>
</dbReference>
<feature type="region of interest" description="Disordered" evidence="1">
    <location>
        <begin position="452"/>
        <end position="500"/>
    </location>
</feature>
<evidence type="ECO:0000313" key="2">
    <source>
        <dbReference type="EMBL" id="THV05197.1"/>
    </source>
</evidence>
<evidence type="ECO:0000313" key="3">
    <source>
        <dbReference type="Proteomes" id="UP000297245"/>
    </source>
</evidence>
<proteinExistence type="predicted"/>
<dbReference type="EMBL" id="ML179050">
    <property type="protein sequence ID" value="THV05197.1"/>
    <property type="molecule type" value="Genomic_DNA"/>
</dbReference>
<sequence length="500" mass="56073">MMQNSQDKDNISSLHGIPRNHRDASNSSMGSNLKWQREPTAIATPSNSARLNRDMINGPYGASRTRDTLHADRTSFGNQTSRSTVTRAINLSSKKRKWDQTFTENNNGHGKRKSQPKQLRNDVPPLAPDQEIILVQSDNEEDLGLPITSDELNIRPAGPSSVKNDRARRNSPLHPFEMSDEQPPTSYSRTRGPTDGNNTRWLQEELGRPTSPIEDYDDEFERDGGKVKGMVADYERRRQKGVDELIRKRAAPPKIPFIDLKTGKEAPKATPNTVSIKNRMKPKDSAKGIQLLPQSQRDRSAASTSSKTPTTSQFTLPVKEWYLGHNHFREPYTLTFKKKDSQFTIGKHGHSEVIRLARDVDESTCSLDHACVQIVTKPDHEGVSAIGPDHRPSFEPGHRTRGLILFSFDEGAATWSTDAYTHFCECLRGRNQSVATGIGFWKMHVLRQQMPSRSRSVSVVAESDPEEPKRDSESVNSTLKPRTTVTYRASAKQDLGANQV</sequence>
<accession>A0A4S8MQ83</accession>
<name>A0A4S8MQ83_DENBC</name>
<protein>
    <submittedName>
        <fullName evidence="2">Uncharacterized protein</fullName>
    </submittedName>
</protein>
<feature type="compositionally biased region" description="Polar residues" evidence="1">
    <location>
        <begin position="182"/>
        <end position="201"/>
    </location>
</feature>
<feature type="compositionally biased region" description="Basic and acidic residues" evidence="1">
    <location>
        <begin position="64"/>
        <end position="73"/>
    </location>
</feature>
<feature type="compositionally biased region" description="Polar residues" evidence="1">
    <location>
        <begin position="474"/>
        <end position="487"/>
    </location>
</feature>
<gene>
    <name evidence="2" type="ORF">K435DRAFT_116157</name>
</gene>
<feature type="region of interest" description="Disordered" evidence="1">
    <location>
        <begin position="144"/>
        <end position="221"/>
    </location>
</feature>
<feature type="compositionally biased region" description="Low complexity" evidence="1">
    <location>
        <begin position="301"/>
        <end position="311"/>
    </location>
</feature>
<evidence type="ECO:0000256" key="1">
    <source>
        <dbReference type="SAM" id="MobiDB-lite"/>
    </source>
</evidence>
<feature type="region of interest" description="Disordered" evidence="1">
    <location>
        <begin position="264"/>
        <end position="311"/>
    </location>
</feature>
<organism evidence="2 3">
    <name type="scientific">Dendrothele bispora (strain CBS 962.96)</name>
    <dbReference type="NCBI Taxonomy" id="1314807"/>
    <lineage>
        <taxon>Eukaryota</taxon>
        <taxon>Fungi</taxon>
        <taxon>Dikarya</taxon>
        <taxon>Basidiomycota</taxon>
        <taxon>Agaricomycotina</taxon>
        <taxon>Agaricomycetes</taxon>
        <taxon>Agaricomycetidae</taxon>
        <taxon>Agaricales</taxon>
        <taxon>Agaricales incertae sedis</taxon>
        <taxon>Dendrothele</taxon>
    </lineage>
</organism>
<dbReference type="AlphaFoldDB" id="A0A4S8MQ83"/>
<reference evidence="2 3" key="1">
    <citation type="journal article" date="2019" name="Nat. Ecol. Evol.">
        <title>Megaphylogeny resolves global patterns of mushroom evolution.</title>
        <authorList>
            <person name="Varga T."/>
            <person name="Krizsan K."/>
            <person name="Foldi C."/>
            <person name="Dima B."/>
            <person name="Sanchez-Garcia M."/>
            <person name="Sanchez-Ramirez S."/>
            <person name="Szollosi G.J."/>
            <person name="Szarkandi J.G."/>
            <person name="Papp V."/>
            <person name="Albert L."/>
            <person name="Andreopoulos W."/>
            <person name="Angelini C."/>
            <person name="Antonin V."/>
            <person name="Barry K.W."/>
            <person name="Bougher N.L."/>
            <person name="Buchanan P."/>
            <person name="Buyck B."/>
            <person name="Bense V."/>
            <person name="Catcheside P."/>
            <person name="Chovatia M."/>
            <person name="Cooper J."/>
            <person name="Damon W."/>
            <person name="Desjardin D."/>
            <person name="Finy P."/>
            <person name="Geml J."/>
            <person name="Haridas S."/>
            <person name="Hughes K."/>
            <person name="Justo A."/>
            <person name="Karasinski D."/>
            <person name="Kautmanova I."/>
            <person name="Kiss B."/>
            <person name="Kocsube S."/>
            <person name="Kotiranta H."/>
            <person name="LaButti K.M."/>
            <person name="Lechner B.E."/>
            <person name="Liimatainen K."/>
            <person name="Lipzen A."/>
            <person name="Lukacs Z."/>
            <person name="Mihaltcheva S."/>
            <person name="Morgado L.N."/>
            <person name="Niskanen T."/>
            <person name="Noordeloos M.E."/>
            <person name="Ohm R.A."/>
            <person name="Ortiz-Santana B."/>
            <person name="Ovrebo C."/>
            <person name="Racz N."/>
            <person name="Riley R."/>
            <person name="Savchenko A."/>
            <person name="Shiryaev A."/>
            <person name="Soop K."/>
            <person name="Spirin V."/>
            <person name="Szebenyi C."/>
            <person name="Tomsovsky M."/>
            <person name="Tulloss R.E."/>
            <person name="Uehling J."/>
            <person name="Grigoriev I.V."/>
            <person name="Vagvolgyi C."/>
            <person name="Papp T."/>
            <person name="Martin F.M."/>
            <person name="Miettinen O."/>
            <person name="Hibbett D.S."/>
            <person name="Nagy L.G."/>
        </authorList>
    </citation>
    <scope>NUCLEOTIDE SEQUENCE [LARGE SCALE GENOMIC DNA]</scope>
    <source>
        <strain evidence="2 3">CBS 962.96</strain>
    </source>
</reference>
<keyword evidence="3" id="KW-1185">Reference proteome</keyword>
<feature type="compositionally biased region" description="Polar residues" evidence="1">
    <location>
        <begin position="25"/>
        <end position="34"/>
    </location>
</feature>